<keyword evidence="2" id="KW-0645">Protease</keyword>
<dbReference type="InterPro" id="IPR051202">
    <property type="entry name" value="Peptidase_C40"/>
</dbReference>
<evidence type="ECO:0000256" key="5">
    <source>
        <dbReference type="SAM" id="SignalP"/>
    </source>
</evidence>
<evidence type="ECO:0000256" key="2">
    <source>
        <dbReference type="ARBA" id="ARBA00022670"/>
    </source>
</evidence>
<evidence type="ECO:0000256" key="4">
    <source>
        <dbReference type="ARBA" id="ARBA00022807"/>
    </source>
</evidence>
<sequence>MTAAAGLIATMALPAYAFSTAGAFDPSASLSSVETGQQTLAVDAAALDSTVSRDAYVAPSKDDVAAEKAKVAAEAAAAAAKAAALQVATVASTSVTSKASASSNSGIVVNPPSGPYSGEAVVDFAMQFVGVVPYGSGASPDTSFGCDGLTQYVFKQFGINLPRTVSNQAAMGTRISASDAQPGDLMIYSIGHVGIYAGNGKMIDSPDWGRFVEYRPVWGSYYFVRLGI</sequence>
<keyword evidence="5" id="KW-0732">Signal</keyword>
<accession>A0A3E0VKH0</accession>
<dbReference type="Gene3D" id="3.90.1720.10">
    <property type="entry name" value="endopeptidase domain like (from Nostoc punctiforme)"/>
    <property type="match status" value="1"/>
</dbReference>
<dbReference type="Pfam" id="PF00877">
    <property type="entry name" value="NLPC_P60"/>
    <property type="match status" value="1"/>
</dbReference>
<comment type="caution">
    <text evidence="7">The sequence shown here is derived from an EMBL/GenBank/DDBJ whole genome shotgun (WGS) entry which is preliminary data.</text>
</comment>
<keyword evidence="8" id="KW-1185">Reference proteome</keyword>
<evidence type="ECO:0000313" key="7">
    <source>
        <dbReference type="EMBL" id="RFA09943.1"/>
    </source>
</evidence>
<feature type="domain" description="NlpC/P60" evidence="6">
    <location>
        <begin position="115"/>
        <end position="228"/>
    </location>
</feature>
<keyword evidence="3" id="KW-0378">Hydrolase</keyword>
<name>A0A3E0VKH0_9MICO</name>
<organism evidence="7 8">
    <name type="scientific">Subtercola boreus</name>
    <dbReference type="NCBI Taxonomy" id="120213"/>
    <lineage>
        <taxon>Bacteria</taxon>
        <taxon>Bacillati</taxon>
        <taxon>Actinomycetota</taxon>
        <taxon>Actinomycetes</taxon>
        <taxon>Micrococcales</taxon>
        <taxon>Microbacteriaceae</taxon>
        <taxon>Subtercola</taxon>
    </lineage>
</organism>
<dbReference type="GO" id="GO:0008234">
    <property type="term" value="F:cysteine-type peptidase activity"/>
    <property type="evidence" value="ECO:0007669"/>
    <property type="project" value="UniProtKB-KW"/>
</dbReference>
<evidence type="ECO:0000256" key="1">
    <source>
        <dbReference type="ARBA" id="ARBA00007074"/>
    </source>
</evidence>
<evidence type="ECO:0000259" key="6">
    <source>
        <dbReference type="PROSITE" id="PS51935"/>
    </source>
</evidence>
<dbReference type="PANTHER" id="PTHR47053">
    <property type="entry name" value="MUREIN DD-ENDOPEPTIDASE MEPH-RELATED"/>
    <property type="match status" value="1"/>
</dbReference>
<proteinExistence type="inferred from homology"/>
<protein>
    <recommendedName>
        <fullName evidence="6">NlpC/P60 domain-containing protein</fullName>
    </recommendedName>
</protein>
<feature type="chain" id="PRO_5017564080" description="NlpC/P60 domain-containing protein" evidence="5">
    <location>
        <begin position="18"/>
        <end position="228"/>
    </location>
</feature>
<dbReference type="InterPro" id="IPR000064">
    <property type="entry name" value="NLP_P60_dom"/>
</dbReference>
<dbReference type="AlphaFoldDB" id="A0A3E0VKH0"/>
<dbReference type="EMBL" id="NBWZ01000001">
    <property type="protein sequence ID" value="RFA09943.1"/>
    <property type="molecule type" value="Genomic_DNA"/>
</dbReference>
<dbReference type="SUPFAM" id="SSF54001">
    <property type="entry name" value="Cysteine proteinases"/>
    <property type="match status" value="1"/>
</dbReference>
<comment type="similarity">
    <text evidence="1">Belongs to the peptidase C40 family.</text>
</comment>
<dbReference type="PANTHER" id="PTHR47053:SF1">
    <property type="entry name" value="MUREIN DD-ENDOPEPTIDASE MEPH-RELATED"/>
    <property type="match status" value="1"/>
</dbReference>
<dbReference type="PROSITE" id="PS51935">
    <property type="entry name" value="NLPC_P60"/>
    <property type="match status" value="1"/>
</dbReference>
<evidence type="ECO:0000313" key="8">
    <source>
        <dbReference type="Proteomes" id="UP000256486"/>
    </source>
</evidence>
<gene>
    <name evidence="7" type="ORF">B7R54_12585</name>
</gene>
<dbReference type="Proteomes" id="UP000256486">
    <property type="component" value="Unassembled WGS sequence"/>
</dbReference>
<reference evidence="7 8" key="1">
    <citation type="submission" date="2017-04" db="EMBL/GenBank/DDBJ databases">
        <title>Comparative genome analysis of Subtercola boreus.</title>
        <authorList>
            <person name="Cho Y.-J."/>
            <person name="Cho A."/>
            <person name="Kim O.-S."/>
            <person name="Lee J.-I."/>
        </authorList>
    </citation>
    <scope>NUCLEOTIDE SEQUENCE [LARGE SCALE GENOMIC DNA]</scope>
    <source>
        <strain evidence="7 8">K300</strain>
    </source>
</reference>
<feature type="signal peptide" evidence="5">
    <location>
        <begin position="1"/>
        <end position="17"/>
    </location>
</feature>
<evidence type="ECO:0000256" key="3">
    <source>
        <dbReference type="ARBA" id="ARBA00022801"/>
    </source>
</evidence>
<keyword evidence="4" id="KW-0788">Thiol protease</keyword>
<dbReference type="GO" id="GO:0006508">
    <property type="term" value="P:proteolysis"/>
    <property type="evidence" value="ECO:0007669"/>
    <property type="project" value="UniProtKB-KW"/>
</dbReference>
<dbReference type="InterPro" id="IPR038765">
    <property type="entry name" value="Papain-like_cys_pep_sf"/>
</dbReference>